<dbReference type="SUPFAM" id="SSF88659">
    <property type="entry name" value="Sigma3 and sigma4 domains of RNA polymerase sigma factors"/>
    <property type="match status" value="1"/>
</dbReference>
<keyword evidence="4" id="KW-0804">Transcription</keyword>
<evidence type="ECO:0000313" key="8">
    <source>
        <dbReference type="Proteomes" id="UP001299235"/>
    </source>
</evidence>
<protein>
    <submittedName>
        <fullName evidence="7">Sigma-70 family RNA polymerase sigma factor</fullName>
    </submittedName>
</protein>
<sequence>MFLVKQAQRGDADAFVALIEKYKMDLYKVAKACLKNEEDVADAMQETTLSAWEHIGELKKAAYFKTWLTRILINNCNNVLRERKRCIATEDFSMQGEEPQAKTDAEFYEMLSCLPEKYKHIFLLYYGQGFRTREIAEILDLSENTVKSRLRRGRESLKSQLIL</sequence>
<evidence type="ECO:0000313" key="7">
    <source>
        <dbReference type="EMBL" id="MCC2149419.1"/>
    </source>
</evidence>
<dbReference type="Gene3D" id="1.10.1740.10">
    <property type="match status" value="1"/>
</dbReference>
<dbReference type="InterPro" id="IPR013249">
    <property type="entry name" value="RNA_pol_sigma70_r4_t2"/>
</dbReference>
<dbReference type="InterPro" id="IPR014284">
    <property type="entry name" value="RNA_pol_sigma-70_dom"/>
</dbReference>
<dbReference type="PANTHER" id="PTHR43133">
    <property type="entry name" value="RNA POLYMERASE ECF-TYPE SIGMA FACTO"/>
    <property type="match status" value="1"/>
</dbReference>
<reference evidence="7 8" key="1">
    <citation type="submission" date="2021-10" db="EMBL/GenBank/DDBJ databases">
        <title>Anaerobic single-cell dispensing facilitates the cultivation of human gut bacteria.</title>
        <authorList>
            <person name="Afrizal A."/>
        </authorList>
    </citation>
    <scope>NUCLEOTIDE SEQUENCE [LARGE SCALE GENOMIC DNA]</scope>
    <source>
        <strain evidence="7 8">CLA-AA-H246</strain>
    </source>
</reference>
<dbReference type="InterPro" id="IPR007627">
    <property type="entry name" value="RNA_pol_sigma70_r2"/>
</dbReference>
<evidence type="ECO:0000256" key="2">
    <source>
        <dbReference type="ARBA" id="ARBA00023015"/>
    </source>
</evidence>
<name>A0ABS8EZ57_9FIRM</name>
<dbReference type="Pfam" id="PF04542">
    <property type="entry name" value="Sigma70_r2"/>
    <property type="match status" value="1"/>
</dbReference>
<dbReference type="InterPro" id="IPR036388">
    <property type="entry name" value="WH-like_DNA-bd_sf"/>
</dbReference>
<feature type="domain" description="RNA polymerase sigma factor 70 region 4 type 2" evidence="6">
    <location>
        <begin position="106"/>
        <end position="157"/>
    </location>
</feature>
<dbReference type="CDD" id="cd06171">
    <property type="entry name" value="Sigma70_r4"/>
    <property type="match status" value="1"/>
</dbReference>
<accession>A0ABS8EZ57</accession>
<comment type="similarity">
    <text evidence="1">Belongs to the sigma-70 factor family. ECF subfamily.</text>
</comment>
<evidence type="ECO:0000259" key="5">
    <source>
        <dbReference type="Pfam" id="PF04542"/>
    </source>
</evidence>
<dbReference type="Pfam" id="PF08281">
    <property type="entry name" value="Sigma70_r4_2"/>
    <property type="match status" value="1"/>
</dbReference>
<organism evidence="7 8">
    <name type="scientific">Hominisplanchenecus faecis</name>
    <dbReference type="NCBI Taxonomy" id="2885351"/>
    <lineage>
        <taxon>Bacteria</taxon>
        <taxon>Bacillati</taxon>
        <taxon>Bacillota</taxon>
        <taxon>Clostridia</taxon>
        <taxon>Lachnospirales</taxon>
        <taxon>Lachnospiraceae</taxon>
        <taxon>Hominisplanchenecus</taxon>
    </lineage>
</organism>
<feature type="domain" description="RNA polymerase sigma-70 region 2" evidence="5">
    <location>
        <begin position="18"/>
        <end position="85"/>
    </location>
</feature>
<keyword evidence="2" id="KW-0805">Transcription regulation</keyword>
<evidence type="ECO:0000256" key="4">
    <source>
        <dbReference type="ARBA" id="ARBA00023163"/>
    </source>
</evidence>
<keyword evidence="8" id="KW-1185">Reference proteome</keyword>
<dbReference type="Proteomes" id="UP001299235">
    <property type="component" value="Unassembled WGS sequence"/>
</dbReference>
<dbReference type="EMBL" id="JAJEQE010000029">
    <property type="protein sequence ID" value="MCC2149419.1"/>
    <property type="molecule type" value="Genomic_DNA"/>
</dbReference>
<dbReference type="InterPro" id="IPR013325">
    <property type="entry name" value="RNA_pol_sigma_r2"/>
</dbReference>
<dbReference type="InterPro" id="IPR013324">
    <property type="entry name" value="RNA_pol_sigma_r3/r4-like"/>
</dbReference>
<evidence type="ECO:0000256" key="3">
    <source>
        <dbReference type="ARBA" id="ARBA00023082"/>
    </source>
</evidence>
<gene>
    <name evidence="7" type="ORF">LKD42_09135</name>
</gene>
<evidence type="ECO:0000259" key="6">
    <source>
        <dbReference type="Pfam" id="PF08281"/>
    </source>
</evidence>
<dbReference type="NCBIfam" id="TIGR02937">
    <property type="entry name" value="sigma70-ECF"/>
    <property type="match status" value="1"/>
</dbReference>
<dbReference type="InterPro" id="IPR039425">
    <property type="entry name" value="RNA_pol_sigma-70-like"/>
</dbReference>
<dbReference type="PANTHER" id="PTHR43133:SF51">
    <property type="entry name" value="RNA POLYMERASE SIGMA FACTOR"/>
    <property type="match status" value="1"/>
</dbReference>
<proteinExistence type="inferred from homology"/>
<dbReference type="SUPFAM" id="SSF88946">
    <property type="entry name" value="Sigma2 domain of RNA polymerase sigma factors"/>
    <property type="match status" value="1"/>
</dbReference>
<keyword evidence="3" id="KW-0731">Sigma factor</keyword>
<comment type="caution">
    <text evidence="7">The sequence shown here is derived from an EMBL/GenBank/DDBJ whole genome shotgun (WGS) entry which is preliminary data.</text>
</comment>
<dbReference type="Gene3D" id="1.10.10.10">
    <property type="entry name" value="Winged helix-like DNA-binding domain superfamily/Winged helix DNA-binding domain"/>
    <property type="match status" value="1"/>
</dbReference>
<evidence type="ECO:0000256" key="1">
    <source>
        <dbReference type="ARBA" id="ARBA00010641"/>
    </source>
</evidence>